<dbReference type="SUPFAM" id="SSF141868">
    <property type="entry name" value="EAL domain-like"/>
    <property type="match status" value="1"/>
</dbReference>
<organism evidence="7 8">
    <name type="scientific">Desulfuromonas acetoxidans (strain DSM 684 / 11070)</name>
    <dbReference type="NCBI Taxonomy" id="281689"/>
    <lineage>
        <taxon>Bacteria</taxon>
        <taxon>Pseudomonadati</taxon>
        <taxon>Thermodesulfobacteriota</taxon>
        <taxon>Desulfuromonadia</taxon>
        <taxon>Desulfuromonadales</taxon>
        <taxon>Desulfuromonadaceae</taxon>
        <taxon>Desulfuromonas</taxon>
    </lineage>
</organism>
<protein>
    <submittedName>
        <fullName evidence="7">Response regulator receiver modulated diguanylate cyclase/phosphodiesterase</fullName>
    </submittedName>
</protein>
<dbReference type="AlphaFoldDB" id="Q1K1R0"/>
<dbReference type="InterPro" id="IPR052155">
    <property type="entry name" value="Biofilm_reg_signaling"/>
</dbReference>
<dbReference type="InterPro" id="IPR000700">
    <property type="entry name" value="PAS-assoc_C"/>
</dbReference>
<dbReference type="InterPro" id="IPR029787">
    <property type="entry name" value="Nucleotide_cyclase"/>
</dbReference>
<dbReference type="InterPro" id="IPR000160">
    <property type="entry name" value="GGDEF_dom"/>
</dbReference>
<name>Q1K1R0_DESA6</name>
<feature type="domain" description="EAL" evidence="5">
    <location>
        <begin position="449"/>
        <end position="703"/>
    </location>
</feature>
<dbReference type="Pfam" id="PF00072">
    <property type="entry name" value="Response_reg"/>
    <property type="match status" value="1"/>
</dbReference>
<dbReference type="PROSITE" id="PS50110">
    <property type="entry name" value="RESPONSE_REGULATORY"/>
    <property type="match status" value="1"/>
</dbReference>
<gene>
    <name evidence="7" type="ORF">Dace_1792</name>
</gene>
<dbReference type="FunFam" id="3.30.70.270:FF:000001">
    <property type="entry name" value="Diguanylate cyclase domain protein"/>
    <property type="match status" value="1"/>
</dbReference>
<reference evidence="7" key="2">
    <citation type="submission" date="2006-05" db="EMBL/GenBank/DDBJ databases">
        <title>Sequencing of the draft genome and assembly of Desulfuromonas acetoxidans DSM 684.</title>
        <authorList>
            <consortium name="US DOE Joint Genome Institute (JGI-PGF)"/>
            <person name="Copeland A."/>
            <person name="Lucas S."/>
            <person name="Lapidus A."/>
            <person name="Barry K."/>
            <person name="Detter J.C."/>
            <person name="Glavina del Rio T."/>
            <person name="Hammon N."/>
            <person name="Israni S."/>
            <person name="Dalin E."/>
            <person name="Tice H."/>
            <person name="Bruce D."/>
            <person name="Pitluck S."/>
            <person name="Richardson P."/>
        </authorList>
    </citation>
    <scope>NUCLEOTIDE SEQUENCE [LARGE SCALE GENOMIC DNA]</scope>
    <source>
        <strain evidence="7">DSM 684</strain>
    </source>
</reference>
<dbReference type="SMART" id="SM00267">
    <property type="entry name" value="GGDEF"/>
    <property type="match status" value="1"/>
</dbReference>
<dbReference type="EMBL" id="AAEW02000005">
    <property type="protein sequence ID" value="EAT16328.1"/>
    <property type="molecule type" value="Genomic_DNA"/>
</dbReference>
<dbReference type="PROSITE" id="PS50113">
    <property type="entry name" value="PAC"/>
    <property type="match status" value="1"/>
</dbReference>
<evidence type="ECO:0000256" key="2">
    <source>
        <dbReference type="PROSITE-ProRule" id="PRU00169"/>
    </source>
</evidence>
<evidence type="ECO:0000259" key="4">
    <source>
        <dbReference type="PROSITE" id="PS50113"/>
    </source>
</evidence>
<dbReference type="SMART" id="SM00448">
    <property type="entry name" value="REC"/>
    <property type="match status" value="1"/>
</dbReference>
<evidence type="ECO:0000256" key="1">
    <source>
        <dbReference type="ARBA" id="ARBA00051114"/>
    </source>
</evidence>
<dbReference type="InterPro" id="IPR011006">
    <property type="entry name" value="CheY-like_superfamily"/>
</dbReference>
<dbReference type="SUPFAM" id="SSF55073">
    <property type="entry name" value="Nucleotide cyclase"/>
    <property type="match status" value="1"/>
</dbReference>
<keyword evidence="2" id="KW-0597">Phosphoprotein</keyword>
<feature type="modified residue" description="4-aspartylphosphate" evidence="2">
    <location>
        <position position="57"/>
    </location>
</feature>
<dbReference type="FunFam" id="3.20.20.450:FF:000001">
    <property type="entry name" value="Cyclic di-GMP phosphodiesterase yahA"/>
    <property type="match status" value="1"/>
</dbReference>
<feature type="domain" description="GGDEF" evidence="6">
    <location>
        <begin position="307"/>
        <end position="440"/>
    </location>
</feature>
<dbReference type="GO" id="GO:0071111">
    <property type="term" value="F:cyclic-guanylate-specific phosphodiesterase activity"/>
    <property type="evidence" value="ECO:0007669"/>
    <property type="project" value="UniProtKB-EC"/>
</dbReference>
<dbReference type="Pfam" id="PF08448">
    <property type="entry name" value="PAS_4"/>
    <property type="match status" value="1"/>
</dbReference>
<dbReference type="Gene3D" id="3.40.50.2300">
    <property type="match status" value="1"/>
</dbReference>
<dbReference type="PANTHER" id="PTHR44757">
    <property type="entry name" value="DIGUANYLATE CYCLASE DGCP"/>
    <property type="match status" value="1"/>
</dbReference>
<dbReference type="CDD" id="cd00156">
    <property type="entry name" value="REC"/>
    <property type="match status" value="1"/>
</dbReference>
<dbReference type="PROSITE" id="PS50883">
    <property type="entry name" value="EAL"/>
    <property type="match status" value="1"/>
</dbReference>
<dbReference type="Gene3D" id="3.20.20.450">
    <property type="entry name" value="EAL domain"/>
    <property type="match status" value="1"/>
</dbReference>
<comment type="catalytic activity">
    <reaction evidence="1">
        <text>3',3'-c-di-GMP + H2O = 5'-phosphoguanylyl(3'-&gt;5')guanosine + H(+)</text>
        <dbReference type="Rhea" id="RHEA:24902"/>
        <dbReference type="ChEBI" id="CHEBI:15377"/>
        <dbReference type="ChEBI" id="CHEBI:15378"/>
        <dbReference type="ChEBI" id="CHEBI:58754"/>
        <dbReference type="ChEBI" id="CHEBI:58805"/>
        <dbReference type="EC" id="3.1.4.52"/>
    </reaction>
    <physiologicalReaction direction="left-to-right" evidence="1">
        <dbReference type="Rhea" id="RHEA:24903"/>
    </physiologicalReaction>
</comment>
<sequence length="709" mass="80249">MPETILNILILEDSATDAELMLHTLRKEGLNVSAHVTMTRQGYVAALNDEIDLILSDYNLPQYDALQALEHLNALGYDIPFILVSGTIGDQRAVEIIRRGATDYLLKSRMPKLGQVVKRALQERHILHEKQQVEEQLHLERDLLHNVIDGLEMQVMITDRDFNIQVLNWQAQKLVPVGQSATEMTCYQLTRGFDSPCSEHGMECPIETALAKNRATKVQQNYQDENGENVSVEKTATLLRNRQDDVTGIFLTCRDISENMRQKEDIAYKEMQLEQILHYDTLTGLPQRDFFFDLLHSHMVGCQKNNRTLALLYLDLDRFKNINDTLGHTVGDQVLQEVAQRLQNNIRITDNLSRMSGDEFLITLDPADNLSEVTQLAQKFLSVISVPMKIEHHRFHLTASIGISLFPGDATSPEKLLSCADSAMYRAKESGRDAFRFYKPHMNEKAQGLLWLETELRLAIEQEQLELHYQPQYDLNTGQLVGMEALVRWNHPEKGMIPPGEFIPQAEETSLIIPLGEWVLNTACRQIAAWHAMGISPIRMAVNISAVQFYRIDLAQMVAKLLDHYGLPATLLELEITESVLMDDVEAAAETMNKLTAMGIQLSIDDFGTGYSSLSYLKRFPISTLKIDRSFINDVTINEQDAAIALSIISLAGHMGIEVLAEGVETVEQLSFLQRHACQYGQGYLFNRPLPAKDIERQLKTAHLPECLQ</sequence>
<dbReference type="RefSeq" id="WP_005998892.1">
    <property type="nucleotide sequence ID" value="NZ_AAEW02000005.1"/>
</dbReference>
<feature type="domain" description="Response regulatory" evidence="3">
    <location>
        <begin position="7"/>
        <end position="122"/>
    </location>
</feature>
<dbReference type="PROSITE" id="PS50887">
    <property type="entry name" value="GGDEF"/>
    <property type="match status" value="1"/>
</dbReference>
<dbReference type="Pfam" id="PF00990">
    <property type="entry name" value="GGDEF"/>
    <property type="match status" value="1"/>
</dbReference>
<dbReference type="GO" id="GO:0000160">
    <property type="term" value="P:phosphorelay signal transduction system"/>
    <property type="evidence" value="ECO:0007669"/>
    <property type="project" value="InterPro"/>
</dbReference>
<dbReference type="CDD" id="cd01949">
    <property type="entry name" value="GGDEF"/>
    <property type="match status" value="1"/>
</dbReference>
<evidence type="ECO:0000259" key="6">
    <source>
        <dbReference type="PROSITE" id="PS50887"/>
    </source>
</evidence>
<feature type="domain" description="PAC" evidence="4">
    <location>
        <begin position="216"/>
        <end position="268"/>
    </location>
</feature>
<dbReference type="SMART" id="SM00052">
    <property type="entry name" value="EAL"/>
    <property type="match status" value="1"/>
</dbReference>
<keyword evidence="8" id="KW-1185">Reference proteome</keyword>
<proteinExistence type="predicted"/>
<evidence type="ECO:0000259" key="3">
    <source>
        <dbReference type="PROSITE" id="PS50110"/>
    </source>
</evidence>
<dbReference type="OrthoDB" id="9777298at2"/>
<dbReference type="InterPro" id="IPR035965">
    <property type="entry name" value="PAS-like_dom_sf"/>
</dbReference>
<dbReference type="GO" id="GO:0071732">
    <property type="term" value="P:cellular response to nitric oxide"/>
    <property type="evidence" value="ECO:0007669"/>
    <property type="project" value="UniProtKB-ARBA"/>
</dbReference>
<dbReference type="Proteomes" id="UP000005695">
    <property type="component" value="Unassembled WGS sequence"/>
</dbReference>
<dbReference type="CDD" id="cd01948">
    <property type="entry name" value="EAL"/>
    <property type="match status" value="1"/>
</dbReference>
<evidence type="ECO:0000259" key="5">
    <source>
        <dbReference type="PROSITE" id="PS50883"/>
    </source>
</evidence>
<dbReference type="PANTHER" id="PTHR44757:SF2">
    <property type="entry name" value="BIOFILM ARCHITECTURE MAINTENANCE PROTEIN MBAA"/>
    <property type="match status" value="1"/>
</dbReference>
<dbReference type="InterPro" id="IPR035919">
    <property type="entry name" value="EAL_sf"/>
</dbReference>
<dbReference type="Gene3D" id="3.30.450.20">
    <property type="entry name" value="PAS domain"/>
    <property type="match status" value="1"/>
</dbReference>
<dbReference type="InterPro" id="IPR043128">
    <property type="entry name" value="Rev_trsase/Diguanyl_cyclase"/>
</dbReference>
<evidence type="ECO:0000313" key="7">
    <source>
        <dbReference type="EMBL" id="EAT16328.1"/>
    </source>
</evidence>
<comment type="caution">
    <text evidence="7">The sequence shown here is derived from an EMBL/GenBank/DDBJ whole genome shotgun (WGS) entry which is preliminary data.</text>
</comment>
<dbReference type="SUPFAM" id="SSF52172">
    <property type="entry name" value="CheY-like"/>
    <property type="match status" value="1"/>
</dbReference>
<dbReference type="NCBIfam" id="TIGR00254">
    <property type="entry name" value="GGDEF"/>
    <property type="match status" value="1"/>
</dbReference>
<dbReference type="SUPFAM" id="SSF55785">
    <property type="entry name" value="PYP-like sensor domain (PAS domain)"/>
    <property type="match status" value="1"/>
</dbReference>
<dbReference type="InterPro" id="IPR013656">
    <property type="entry name" value="PAS_4"/>
</dbReference>
<dbReference type="InterPro" id="IPR001633">
    <property type="entry name" value="EAL_dom"/>
</dbReference>
<dbReference type="Pfam" id="PF00563">
    <property type="entry name" value="EAL"/>
    <property type="match status" value="1"/>
</dbReference>
<dbReference type="Gene3D" id="3.30.70.270">
    <property type="match status" value="1"/>
</dbReference>
<accession>Q1K1R0</accession>
<reference evidence="7" key="1">
    <citation type="submission" date="2006-05" db="EMBL/GenBank/DDBJ databases">
        <title>Annotation of the draft genome assembly of Desulfuromonas acetoxidans DSM 684.</title>
        <authorList>
            <consortium name="US DOE Joint Genome Institute (JGI-ORNL)"/>
            <person name="Larimer F."/>
            <person name="Land M."/>
            <person name="Hauser L."/>
        </authorList>
    </citation>
    <scope>NUCLEOTIDE SEQUENCE [LARGE SCALE GENOMIC DNA]</scope>
    <source>
        <strain evidence="7">DSM 684</strain>
    </source>
</reference>
<evidence type="ECO:0000313" key="8">
    <source>
        <dbReference type="Proteomes" id="UP000005695"/>
    </source>
</evidence>
<dbReference type="InterPro" id="IPR001789">
    <property type="entry name" value="Sig_transdc_resp-reg_receiver"/>
</dbReference>